<dbReference type="InterPro" id="IPR009937">
    <property type="entry name" value="Phage_holin_3_6"/>
</dbReference>
<proteinExistence type="predicted"/>
<dbReference type="AlphaFoldDB" id="A0A1H7A7E0"/>
<dbReference type="Pfam" id="PF07332">
    <property type="entry name" value="Phage_holin_3_6"/>
    <property type="match status" value="1"/>
</dbReference>
<sequence length="121" mass="14068">MFNQLEEIKDTLFKYFETRIDLFKIETRDKIERTVVTAIYGVVLLSVALIILILLIILLGTFLNKWLNSDYLGYLILLGVFVLKLVLAISFKKQLIGFIRNIITRFVQVKEDELTDKVLGK</sequence>
<accession>A0A1H7A7E0</accession>
<dbReference type="OrthoDB" id="961741at2"/>
<dbReference type="STRING" id="408657.SAMN04487995_5494"/>
<keyword evidence="1" id="KW-0812">Transmembrane</keyword>
<dbReference type="EMBL" id="FNXY01000010">
    <property type="protein sequence ID" value="SEJ61573.1"/>
    <property type="molecule type" value="Genomic_DNA"/>
</dbReference>
<evidence type="ECO:0000313" key="3">
    <source>
        <dbReference type="Proteomes" id="UP000199532"/>
    </source>
</evidence>
<keyword evidence="1" id="KW-1133">Transmembrane helix</keyword>
<organism evidence="2 3">
    <name type="scientific">Dyadobacter koreensis</name>
    <dbReference type="NCBI Taxonomy" id="408657"/>
    <lineage>
        <taxon>Bacteria</taxon>
        <taxon>Pseudomonadati</taxon>
        <taxon>Bacteroidota</taxon>
        <taxon>Cytophagia</taxon>
        <taxon>Cytophagales</taxon>
        <taxon>Spirosomataceae</taxon>
        <taxon>Dyadobacter</taxon>
    </lineage>
</organism>
<dbReference type="RefSeq" id="WP_090340956.1">
    <property type="nucleotide sequence ID" value="NZ_FNXY01000010.1"/>
</dbReference>
<evidence type="ECO:0000313" key="2">
    <source>
        <dbReference type="EMBL" id="SEJ61573.1"/>
    </source>
</evidence>
<feature type="transmembrane region" description="Helical" evidence="1">
    <location>
        <begin position="38"/>
        <end position="59"/>
    </location>
</feature>
<protein>
    <submittedName>
        <fullName evidence="2">Putative Holin-X, holin superfamily III</fullName>
    </submittedName>
</protein>
<evidence type="ECO:0000256" key="1">
    <source>
        <dbReference type="SAM" id="Phobius"/>
    </source>
</evidence>
<dbReference type="Proteomes" id="UP000199532">
    <property type="component" value="Unassembled WGS sequence"/>
</dbReference>
<reference evidence="2 3" key="1">
    <citation type="submission" date="2016-10" db="EMBL/GenBank/DDBJ databases">
        <authorList>
            <person name="de Groot N.N."/>
        </authorList>
    </citation>
    <scope>NUCLEOTIDE SEQUENCE [LARGE SCALE GENOMIC DNA]</scope>
    <source>
        <strain evidence="2 3">DSM 19938</strain>
    </source>
</reference>
<keyword evidence="3" id="KW-1185">Reference proteome</keyword>
<keyword evidence="1" id="KW-0472">Membrane</keyword>
<name>A0A1H7A7E0_9BACT</name>
<gene>
    <name evidence="2" type="ORF">SAMN04487995_5494</name>
</gene>
<feature type="transmembrane region" description="Helical" evidence="1">
    <location>
        <begin position="71"/>
        <end position="91"/>
    </location>
</feature>